<comment type="caution">
    <text evidence="2">The sequence shown here is derived from an EMBL/GenBank/DDBJ whole genome shotgun (WGS) entry which is preliminary data.</text>
</comment>
<gene>
    <name evidence="2" type="ORF">EII11_07750</name>
</gene>
<dbReference type="Pfam" id="PF13472">
    <property type="entry name" value="Lipase_GDSL_2"/>
    <property type="match status" value="1"/>
</dbReference>
<feature type="domain" description="SGNH hydrolase-type esterase" evidence="1">
    <location>
        <begin position="5"/>
        <end position="161"/>
    </location>
</feature>
<dbReference type="Gene3D" id="3.40.50.1110">
    <property type="entry name" value="SGNH hydrolase"/>
    <property type="match status" value="1"/>
</dbReference>
<protein>
    <submittedName>
        <fullName evidence="2">Lysophospholipase</fullName>
    </submittedName>
</protein>
<evidence type="ECO:0000313" key="3">
    <source>
        <dbReference type="Proteomes" id="UP000280444"/>
    </source>
</evidence>
<dbReference type="OrthoDB" id="5196031at2"/>
<dbReference type="EMBL" id="RQZF01000008">
    <property type="protein sequence ID" value="RRC94968.1"/>
    <property type="molecule type" value="Genomic_DNA"/>
</dbReference>
<organism evidence="2 3">
    <name type="scientific">Schaalia canis</name>
    <dbReference type="NCBI Taxonomy" id="100469"/>
    <lineage>
        <taxon>Bacteria</taxon>
        <taxon>Bacillati</taxon>
        <taxon>Actinomycetota</taxon>
        <taxon>Actinomycetes</taxon>
        <taxon>Actinomycetales</taxon>
        <taxon>Actinomycetaceae</taxon>
        <taxon>Schaalia</taxon>
    </lineage>
</organism>
<reference evidence="2 3" key="1">
    <citation type="submission" date="2018-11" db="EMBL/GenBank/DDBJ databases">
        <title>Genomes From Bacteria Associated with the Canine Oral Cavity: a Test Case for Automated Genome-Based Taxonomic Assignment.</title>
        <authorList>
            <person name="Coil D.A."/>
            <person name="Jospin G."/>
            <person name="Darling A.E."/>
            <person name="Wallis C."/>
            <person name="Davis I.J."/>
            <person name="Harris S."/>
            <person name="Eisen J.A."/>
            <person name="Holcombe L.J."/>
            <person name="O'Flynn C."/>
        </authorList>
    </citation>
    <scope>NUCLEOTIDE SEQUENCE [LARGE SCALE GENOMIC DNA]</scope>
    <source>
        <strain evidence="2 3">OH770</strain>
    </source>
</reference>
<sequence>MRICVIGDELVAGTGDPRALGWVGRVIARTVFPTSPTVMSLAVPGESTAALMARWEYEVVSRWAQDDPFFLVVAVGTVDITSGISTPRSRLNLANILDQAAARGIPCMVVGPPPLAGVDRVEIQKLSRACSEVAQRRGIPFIDTFTPLLGHDQWFEEMAISEVRSATGATLPGQAGYALMAWLVLHQGWYEWTGTEPRT</sequence>
<dbReference type="RefSeq" id="WP_124871093.1">
    <property type="nucleotide sequence ID" value="NZ_RQZF01000008.1"/>
</dbReference>
<name>A0A3P1SCW0_9ACTO</name>
<keyword evidence="3" id="KW-1185">Reference proteome</keyword>
<accession>A0A3P1SCW0</accession>
<dbReference type="SUPFAM" id="SSF52266">
    <property type="entry name" value="SGNH hydrolase"/>
    <property type="match status" value="1"/>
</dbReference>
<evidence type="ECO:0000313" key="2">
    <source>
        <dbReference type="EMBL" id="RRC94968.1"/>
    </source>
</evidence>
<evidence type="ECO:0000259" key="1">
    <source>
        <dbReference type="Pfam" id="PF13472"/>
    </source>
</evidence>
<dbReference type="Proteomes" id="UP000280444">
    <property type="component" value="Unassembled WGS sequence"/>
</dbReference>
<dbReference type="InterPro" id="IPR013830">
    <property type="entry name" value="SGNH_hydro"/>
</dbReference>
<dbReference type="AlphaFoldDB" id="A0A3P1SCW0"/>
<proteinExistence type="predicted"/>
<dbReference type="InterPro" id="IPR036514">
    <property type="entry name" value="SGNH_hydro_sf"/>
</dbReference>